<gene>
    <name evidence="1" type="ORF">RCL2_002162300</name>
</gene>
<dbReference type="OrthoDB" id="2433592at2759"/>
<sequence>MITFMILNHKKHHHHANYHYTMVLYPGTENYNTLEFILNPFLNELWSLKKNGLEAIGILWNFKLYFSSNWKFLVICLGLNGLISNYFYSWCSYSKHQHGDLSFNIFNNEEIKDKF</sequence>
<accession>A0A8H3LXP2</accession>
<protein>
    <submittedName>
        <fullName evidence="1">Uncharacterized protein</fullName>
    </submittedName>
</protein>
<name>A0A8H3LXP2_9GLOM</name>
<comment type="caution">
    <text evidence="1">The sequence shown here is derived from an EMBL/GenBank/DDBJ whole genome shotgun (WGS) entry which is preliminary data.</text>
</comment>
<proteinExistence type="predicted"/>
<dbReference type="Proteomes" id="UP000615446">
    <property type="component" value="Unassembled WGS sequence"/>
</dbReference>
<evidence type="ECO:0000313" key="2">
    <source>
        <dbReference type="Proteomes" id="UP000615446"/>
    </source>
</evidence>
<dbReference type="AlphaFoldDB" id="A0A8H3LXP2"/>
<organism evidence="1 2">
    <name type="scientific">Rhizophagus clarus</name>
    <dbReference type="NCBI Taxonomy" id="94130"/>
    <lineage>
        <taxon>Eukaryota</taxon>
        <taxon>Fungi</taxon>
        <taxon>Fungi incertae sedis</taxon>
        <taxon>Mucoromycota</taxon>
        <taxon>Glomeromycotina</taxon>
        <taxon>Glomeromycetes</taxon>
        <taxon>Glomerales</taxon>
        <taxon>Glomeraceae</taxon>
        <taxon>Rhizophagus</taxon>
    </lineage>
</organism>
<evidence type="ECO:0000313" key="1">
    <source>
        <dbReference type="EMBL" id="GES94929.1"/>
    </source>
</evidence>
<dbReference type="EMBL" id="BLAL01000239">
    <property type="protein sequence ID" value="GES94929.1"/>
    <property type="molecule type" value="Genomic_DNA"/>
</dbReference>
<reference evidence="1" key="1">
    <citation type="submission" date="2019-10" db="EMBL/GenBank/DDBJ databases">
        <title>Conservation and host-specific expression of non-tandemly repeated heterogenous ribosome RNA gene in arbuscular mycorrhizal fungi.</title>
        <authorList>
            <person name="Maeda T."/>
            <person name="Kobayashi Y."/>
            <person name="Nakagawa T."/>
            <person name="Ezawa T."/>
            <person name="Yamaguchi K."/>
            <person name="Bino T."/>
            <person name="Nishimoto Y."/>
            <person name="Shigenobu S."/>
            <person name="Kawaguchi M."/>
        </authorList>
    </citation>
    <scope>NUCLEOTIDE SEQUENCE</scope>
    <source>
        <strain evidence="1">HR1</strain>
    </source>
</reference>